<comment type="caution">
    <text evidence="1">The sequence shown here is derived from an EMBL/GenBank/DDBJ whole genome shotgun (WGS) entry which is preliminary data.</text>
</comment>
<organism evidence="1 2">
    <name type="scientific">Angustibacter aerolatus</name>
    <dbReference type="NCBI Taxonomy" id="1162965"/>
    <lineage>
        <taxon>Bacteria</taxon>
        <taxon>Bacillati</taxon>
        <taxon>Actinomycetota</taxon>
        <taxon>Actinomycetes</taxon>
        <taxon>Kineosporiales</taxon>
        <taxon>Kineosporiaceae</taxon>
    </lineage>
</organism>
<accession>A0ABQ6JG03</accession>
<name>A0ABQ6JG03_9ACTN</name>
<reference evidence="2" key="1">
    <citation type="journal article" date="2019" name="Int. J. Syst. Evol. Microbiol.">
        <title>The Global Catalogue of Microorganisms (GCM) 10K type strain sequencing project: providing services to taxonomists for standard genome sequencing and annotation.</title>
        <authorList>
            <consortium name="The Broad Institute Genomics Platform"/>
            <consortium name="The Broad Institute Genome Sequencing Center for Infectious Disease"/>
            <person name="Wu L."/>
            <person name="Ma J."/>
        </authorList>
    </citation>
    <scope>NUCLEOTIDE SEQUENCE [LARGE SCALE GENOMIC DNA]</scope>
    <source>
        <strain evidence="2">NBRC 108730</strain>
    </source>
</reference>
<proteinExistence type="predicted"/>
<evidence type="ECO:0000313" key="1">
    <source>
        <dbReference type="EMBL" id="GMA87113.1"/>
    </source>
</evidence>
<dbReference type="EMBL" id="BSUZ01000001">
    <property type="protein sequence ID" value="GMA87113.1"/>
    <property type="molecule type" value="Genomic_DNA"/>
</dbReference>
<protein>
    <submittedName>
        <fullName evidence="1">Uncharacterized protein</fullName>
    </submittedName>
</protein>
<evidence type="ECO:0000313" key="2">
    <source>
        <dbReference type="Proteomes" id="UP001157017"/>
    </source>
</evidence>
<gene>
    <name evidence="1" type="ORF">GCM10025868_23630</name>
</gene>
<sequence length="107" mass="11449">MAAHGLCDLPLATADLARLRALAPQADGSASVLVVSSRSGRVERRLEVTTWRGDDGRAHVLAERRDVVHVPAGEQPGVRRTWLPDAPPRRRVRLVDAVNPAAPPAPG</sequence>
<dbReference type="Proteomes" id="UP001157017">
    <property type="component" value="Unassembled WGS sequence"/>
</dbReference>
<keyword evidence="2" id="KW-1185">Reference proteome</keyword>